<reference evidence="2 3" key="1">
    <citation type="submission" date="2019-03" db="EMBL/GenBank/DDBJ databases">
        <title>First draft genome of Liparis tanakae, snailfish: a comprehensive survey of snailfish specific genes.</title>
        <authorList>
            <person name="Kim W."/>
            <person name="Song I."/>
            <person name="Jeong J.-H."/>
            <person name="Kim D."/>
            <person name="Kim S."/>
            <person name="Ryu S."/>
            <person name="Song J.Y."/>
            <person name="Lee S.K."/>
        </authorList>
    </citation>
    <scope>NUCLEOTIDE SEQUENCE [LARGE SCALE GENOMIC DNA]</scope>
    <source>
        <tissue evidence="2">Muscle</tissue>
    </source>
</reference>
<dbReference type="EMBL" id="SRLO01001297">
    <property type="protein sequence ID" value="TNN39239.1"/>
    <property type="molecule type" value="Genomic_DNA"/>
</dbReference>
<dbReference type="AlphaFoldDB" id="A0A4Z2FDM6"/>
<comment type="caution">
    <text evidence="2">The sequence shown here is derived from an EMBL/GenBank/DDBJ whole genome shotgun (WGS) entry which is preliminary data.</text>
</comment>
<accession>A0A4Z2FDM6</accession>
<name>A0A4Z2FDM6_9TELE</name>
<keyword evidence="3" id="KW-1185">Reference proteome</keyword>
<evidence type="ECO:0000313" key="3">
    <source>
        <dbReference type="Proteomes" id="UP000314294"/>
    </source>
</evidence>
<evidence type="ECO:0000256" key="1">
    <source>
        <dbReference type="SAM" id="MobiDB-lite"/>
    </source>
</evidence>
<evidence type="ECO:0000313" key="2">
    <source>
        <dbReference type="EMBL" id="TNN39239.1"/>
    </source>
</evidence>
<sequence>MHKKRSVKCRKQKSRSSLIGKHHINRSNEKKKPQQGVNNKSYGARRDPSVPAGPPAAARRIPPSPQSYYIHDL</sequence>
<organism evidence="2 3">
    <name type="scientific">Liparis tanakae</name>
    <name type="common">Tanaka's snailfish</name>
    <dbReference type="NCBI Taxonomy" id="230148"/>
    <lineage>
        <taxon>Eukaryota</taxon>
        <taxon>Metazoa</taxon>
        <taxon>Chordata</taxon>
        <taxon>Craniata</taxon>
        <taxon>Vertebrata</taxon>
        <taxon>Euteleostomi</taxon>
        <taxon>Actinopterygii</taxon>
        <taxon>Neopterygii</taxon>
        <taxon>Teleostei</taxon>
        <taxon>Neoteleostei</taxon>
        <taxon>Acanthomorphata</taxon>
        <taxon>Eupercaria</taxon>
        <taxon>Perciformes</taxon>
        <taxon>Cottioidei</taxon>
        <taxon>Cottales</taxon>
        <taxon>Liparidae</taxon>
        <taxon>Liparis</taxon>
    </lineage>
</organism>
<dbReference type="Proteomes" id="UP000314294">
    <property type="component" value="Unassembled WGS sequence"/>
</dbReference>
<protein>
    <submittedName>
        <fullName evidence="2">Uncharacterized protein</fullName>
    </submittedName>
</protein>
<feature type="compositionally biased region" description="Basic residues" evidence="1">
    <location>
        <begin position="1"/>
        <end position="25"/>
    </location>
</feature>
<proteinExistence type="predicted"/>
<feature type="region of interest" description="Disordered" evidence="1">
    <location>
        <begin position="1"/>
        <end position="73"/>
    </location>
</feature>
<gene>
    <name evidence="2" type="ORF">EYF80_050597</name>
</gene>